<dbReference type="AlphaFoldDB" id="A0A9N9BQ99"/>
<feature type="non-terminal residue" evidence="1">
    <location>
        <position position="53"/>
    </location>
</feature>
<gene>
    <name evidence="1" type="ORF">DERYTH_LOCUS6274</name>
</gene>
<sequence>GTGFSEVKYQEQLKNQLLTTYQHLISISTYSDQKHIEPFIERFTKWRENINEI</sequence>
<protein>
    <submittedName>
        <fullName evidence="1">22578_t:CDS:1</fullName>
    </submittedName>
</protein>
<proteinExistence type="predicted"/>
<accession>A0A9N9BQ99</accession>
<evidence type="ECO:0000313" key="1">
    <source>
        <dbReference type="EMBL" id="CAG8572438.1"/>
    </source>
</evidence>
<organism evidence="1 2">
    <name type="scientific">Dentiscutata erythropus</name>
    <dbReference type="NCBI Taxonomy" id="1348616"/>
    <lineage>
        <taxon>Eukaryota</taxon>
        <taxon>Fungi</taxon>
        <taxon>Fungi incertae sedis</taxon>
        <taxon>Mucoromycota</taxon>
        <taxon>Glomeromycotina</taxon>
        <taxon>Glomeromycetes</taxon>
        <taxon>Diversisporales</taxon>
        <taxon>Gigasporaceae</taxon>
        <taxon>Dentiscutata</taxon>
    </lineage>
</organism>
<evidence type="ECO:0000313" key="2">
    <source>
        <dbReference type="Proteomes" id="UP000789405"/>
    </source>
</evidence>
<keyword evidence="2" id="KW-1185">Reference proteome</keyword>
<dbReference type="EMBL" id="CAJVPY010002800">
    <property type="protein sequence ID" value="CAG8572438.1"/>
    <property type="molecule type" value="Genomic_DNA"/>
</dbReference>
<name>A0A9N9BQ99_9GLOM</name>
<comment type="caution">
    <text evidence="1">The sequence shown here is derived from an EMBL/GenBank/DDBJ whole genome shotgun (WGS) entry which is preliminary data.</text>
</comment>
<dbReference type="Proteomes" id="UP000789405">
    <property type="component" value="Unassembled WGS sequence"/>
</dbReference>
<reference evidence="1" key="1">
    <citation type="submission" date="2021-06" db="EMBL/GenBank/DDBJ databases">
        <authorList>
            <person name="Kallberg Y."/>
            <person name="Tangrot J."/>
            <person name="Rosling A."/>
        </authorList>
    </citation>
    <scope>NUCLEOTIDE SEQUENCE</scope>
    <source>
        <strain evidence="1">MA453B</strain>
    </source>
</reference>